<dbReference type="EMBL" id="BJUB01000009">
    <property type="protein sequence ID" value="GEK22390.1"/>
    <property type="molecule type" value="Genomic_DNA"/>
</dbReference>
<dbReference type="AlphaFoldDB" id="A0A510VAW1"/>
<evidence type="ECO:0000313" key="2">
    <source>
        <dbReference type="EMBL" id="GEK22390.1"/>
    </source>
</evidence>
<reference evidence="2 3" key="1">
    <citation type="submission" date="2019-07" db="EMBL/GenBank/DDBJ databases">
        <title>Whole genome shotgun sequence of Cellulomonas xylanilytica NBRC 101102.</title>
        <authorList>
            <person name="Hosoyama A."/>
            <person name="Uohara A."/>
            <person name="Ohji S."/>
            <person name="Ichikawa N."/>
        </authorList>
    </citation>
    <scope>NUCLEOTIDE SEQUENCE [LARGE SCALE GENOMIC DNA]</scope>
    <source>
        <strain evidence="2 3">NBRC 101102</strain>
    </source>
</reference>
<name>A0A510VAW1_9CELL</name>
<accession>A0A510VAW1</accession>
<proteinExistence type="predicted"/>
<sequence>MRRELRGHAELDAQVVEAAPHEHVDRLTLRLLRRAGVQLDMASGHAVSLGAARPGCLPGAHRRGAEGVGFEPTRTGLSRSNGF</sequence>
<dbReference type="Proteomes" id="UP000321118">
    <property type="component" value="Unassembled WGS sequence"/>
</dbReference>
<evidence type="ECO:0000313" key="3">
    <source>
        <dbReference type="Proteomes" id="UP000321118"/>
    </source>
</evidence>
<organism evidence="2 3">
    <name type="scientific">Cellulomonas xylanilytica</name>
    <dbReference type="NCBI Taxonomy" id="233583"/>
    <lineage>
        <taxon>Bacteria</taxon>
        <taxon>Bacillati</taxon>
        <taxon>Actinomycetota</taxon>
        <taxon>Actinomycetes</taxon>
        <taxon>Micrococcales</taxon>
        <taxon>Cellulomonadaceae</taxon>
        <taxon>Cellulomonas</taxon>
    </lineage>
</organism>
<gene>
    <name evidence="2" type="ORF">CXY01_29100</name>
</gene>
<comment type="caution">
    <text evidence="2">The sequence shown here is derived from an EMBL/GenBank/DDBJ whole genome shotgun (WGS) entry which is preliminary data.</text>
</comment>
<protein>
    <submittedName>
        <fullName evidence="2">Uncharacterized protein</fullName>
    </submittedName>
</protein>
<feature type="region of interest" description="Disordered" evidence="1">
    <location>
        <begin position="60"/>
        <end position="83"/>
    </location>
</feature>
<evidence type="ECO:0000256" key="1">
    <source>
        <dbReference type="SAM" id="MobiDB-lite"/>
    </source>
</evidence>
<keyword evidence="3" id="KW-1185">Reference proteome</keyword>